<evidence type="ECO:0000313" key="3">
    <source>
        <dbReference type="WBParaSite" id="MBELARI_LOCUS18941"/>
    </source>
</evidence>
<keyword evidence="2" id="KW-1185">Reference proteome</keyword>
<accession>A0AAF3EXL0</accession>
<dbReference type="GO" id="GO:0016192">
    <property type="term" value="P:vesicle-mediated transport"/>
    <property type="evidence" value="ECO:0007669"/>
    <property type="project" value="InterPro"/>
</dbReference>
<proteinExistence type="inferred from homology"/>
<protein>
    <submittedName>
        <fullName evidence="3">Uncharacterized protein</fullName>
    </submittedName>
</protein>
<organism evidence="2 3">
    <name type="scientific">Mesorhabditis belari</name>
    <dbReference type="NCBI Taxonomy" id="2138241"/>
    <lineage>
        <taxon>Eukaryota</taxon>
        <taxon>Metazoa</taxon>
        <taxon>Ecdysozoa</taxon>
        <taxon>Nematoda</taxon>
        <taxon>Chromadorea</taxon>
        <taxon>Rhabditida</taxon>
        <taxon>Rhabditina</taxon>
        <taxon>Rhabditomorpha</taxon>
        <taxon>Rhabditoidea</taxon>
        <taxon>Rhabditidae</taxon>
        <taxon>Mesorhabditinae</taxon>
        <taxon>Mesorhabditis</taxon>
    </lineage>
</organism>
<reference evidence="3" key="1">
    <citation type="submission" date="2024-02" db="UniProtKB">
        <authorList>
            <consortium name="WormBaseParasite"/>
        </authorList>
    </citation>
    <scope>IDENTIFICATION</scope>
</reference>
<dbReference type="PANTHER" id="PTHR11679">
    <property type="entry name" value="VESICLE PROTEIN SORTING-ASSOCIATED"/>
    <property type="match status" value="1"/>
</dbReference>
<dbReference type="InterPro" id="IPR036045">
    <property type="entry name" value="Sec1-like_sf"/>
</dbReference>
<dbReference type="InterPro" id="IPR027482">
    <property type="entry name" value="Sec1-like_dom2"/>
</dbReference>
<evidence type="ECO:0000313" key="2">
    <source>
        <dbReference type="Proteomes" id="UP000887575"/>
    </source>
</evidence>
<dbReference type="Gene3D" id="3.40.50.1910">
    <property type="match status" value="1"/>
</dbReference>
<dbReference type="WBParaSite" id="MBELARI_LOCUS18941">
    <property type="protein sequence ID" value="MBELARI_LOCUS18941"/>
    <property type="gene ID" value="MBELARI_LOCUS18941"/>
</dbReference>
<name>A0AAF3EXL0_9BILA</name>
<evidence type="ECO:0000256" key="1">
    <source>
        <dbReference type="ARBA" id="ARBA00009884"/>
    </source>
</evidence>
<dbReference type="Proteomes" id="UP000887575">
    <property type="component" value="Unassembled WGS sequence"/>
</dbReference>
<dbReference type="InterPro" id="IPR001619">
    <property type="entry name" value="Sec1-like"/>
</dbReference>
<dbReference type="Pfam" id="PF00995">
    <property type="entry name" value="Sec1"/>
    <property type="match status" value="1"/>
</dbReference>
<dbReference type="AlphaFoldDB" id="A0AAF3EXL0"/>
<dbReference type="SUPFAM" id="SSF56815">
    <property type="entry name" value="Sec1/munc18-like (SM) proteins"/>
    <property type="match status" value="1"/>
</dbReference>
<comment type="similarity">
    <text evidence="1">Belongs to the STXBP/unc-18/SEC1 family.</text>
</comment>
<sequence>MCATLGLVPVIRASKDNAAEQIAIRLDQKLRDNLRDARNNLFAFKSVRAGQLSSSRPVLIIADRSADLATMLHHTWTDQALVHDVLGLDQNRVSMPDKGKKVDYGLHCGHDRLWTQHKGKCFSASR</sequence>